<reference evidence="9" key="2">
    <citation type="submission" date="2023-05" db="EMBL/GenBank/DDBJ databases">
        <authorList>
            <person name="Schelkunov M.I."/>
        </authorList>
    </citation>
    <scope>NUCLEOTIDE SEQUENCE</scope>
    <source>
        <strain evidence="9">Hsosn_3</strain>
        <tissue evidence="9">Leaf</tissue>
    </source>
</reference>
<dbReference type="PANTHER" id="PTHR31752">
    <property type="entry name" value="AUXIN EFFLUX CARRIER COMPONENT 1B-RELATED"/>
    <property type="match status" value="1"/>
</dbReference>
<feature type="transmembrane region" description="Helical" evidence="8">
    <location>
        <begin position="100"/>
        <end position="119"/>
    </location>
</feature>
<keyword evidence="10" id="KW-1185">Reference proteome</keyword>
<dbReference type="GO" id="GO:0005886">
    <property type="term" value="C:plasma membrane"/>
    <property type="evidence" value="ECO:0007669"/>
    <property type="project" value="TreeGrafter"/>
</dbReference>
<evidence type="ECO:0000256" key="7">
    <source>
        <dbReference type="ARBA" id="ARBA00023294"/>
    </source>
</evidence>
<feature type="transmembrane region" description="Helical" evidence="8">
    <location>
        <begin position="269"/>
        <end position="292"/>
    </location>
</feature>
<evidence type="ECO:0000256" key="3">
    <source>
        <dbReference type="ARBA" id="ARBA00022448"/>
    </source>
</evidence>
<sequence>MIGWNDVYNVVVAMVPLYVPLFLGYASVKWWNMFTSEQCNAINGMTCFFILPLLIFEFTTHINPFKMNYIFVAGDVISKCFIIVLLWGCTYFIDDGFEWCITNFSIFSITNGIIMGSVVMRAMYGSLGENIVIQSVILQLIFWVMILMFMLEVRRARQDFNSVSTIEKSGKDLEENNSVQDIDVNVVQPSLWLLAKTVLGKLAKNPNCIACIAGFIWALIASRWHFEMPRIIEGSITVMSKAATGTSMFCMGLFMALNKKIFACSAKVTVVTMISRFILGPFSLGLACFALGLRGDLLRIAIVQAALPPAVLSFVYAKQYGLHAEVTSTGVIFGTVLSLPILIAYFAVVECIDF</sequence>
<feature type="transmembrane region" description="Helical" evidence="8">
    <location>
        <begin position="238"/>
        <end position="257"/>
    </location>
</feature>
<dbReference type="PANTHER" id="PTHR31752:SF2">
    <property type="entry name" value="AUXIN EFFLUX CARRIER COMPONENT 5"/>
    <property type="match status" value="1"/>
</dbReference>
<dbReference type="GO" id="GO:0010329">
    <property type="term" value="F:auxin efflux transmembrane transporter activity"/>
    <property type="evidence" value="ECO:0007669"/>
    <property type="project" value="TreeGrafter"/>
</dbReference>
<dbReference type="GO" id="GO:0005783">
    <property type="term" value="C:endoplasmic reticulum"/>
    <property type="evidence" value="ECO:0007669"/>
    <property type="project" value="TreeGrafter"/>
</dbReference>
<evidence type="ECO:0000313" key="10">
    <source>
        <dbReference type="Proteomes" id="UP001237642"/>
    </source>
</evidence>
<feature type="transmembrane region" description="Helical" evidence="8">
    <location>
        <begin position="298"/>
        <end position="317"/>
    </location>
</feature>
<accession>A0AAD8H8T6</accession>
<comment type="caution">
    <text evidence="9">The sequence shown here is derived from an EMBL/GenBank/DDBJ whole genome shotgun (WGS) entry which is preliminary data.</text>
</comment>
<keyword evidence="4 8" id="KW-0812">Transmembrane</keyword>
<dbReference type="EMBL" id="JAUIZM010000010">
    <property type="protein sequence ID" value="KAK1361707.1"/>
    <property type="molecule type" value="Genomic_DNA"/>
</dbReference>
<feature type="transmembrane region" description="Helical" evidence="8">
    <location>
        <begin position="6"/>
        <end position="28"/>
    </location>
</feature>
<evidence type="ECO:0000256" key="1">
    <source>
        <dbReference type="ARBA" id="ARBA00004141"/>
    </source>
</evidence>
<dbReference type="InterPro" id="IPR051107">
    <property type="entry name" value="Auxin_Efflux_Carrier"/>
</dbReference>
<evidence type="ECO:0000256" key="4">
    <source>
        <dbReference type="ARBA" id="ARBA00022692"/>
    </source>
</evidence>
<feature type="transmembrane region" description="Helical" evidence="8">
    <location>
        <begin position="329"/>
        <end position="348"/>
    </location>
</feature>
<evidence type="ECO:0000313" key="9">
    <source>
        <dbReference type="EMBL" id="KAK1361707.1"/>
    </source>
</evidence>
<dbReference type="Proteomes" id="UP001237642">
    <property type="component" value="Unassembled WGS sequence"/>
</dbReference>
<name>A0AAD8H8T6_9APIA</name>
<comment type="subcellular location">
    <subcellularLocation>
        <location evidence="1">Membrane</location>
        <topology evidence="1">Multi-pass membrane protein</topology>
    </subcellularLocation>
</comment>
<keyword evidence="6 8" id="KW-0472">Membrane</keyword>
<protein>
    <submittedName>
        <fullName evidence="9">Auxin efflux carrier component</fullName>
    </submittedName>
</protein>
<dbReference type="Pfam" id="PF03547">
    <property type="entry name" value="Mem_trans"/>
    <property type="match status" value="1"/>
</dbReference>
<feature type="transmembrane region" description="Helical" evidence="8">
    <location>
        <begin position="131"/>
        <end position="151"/>
    </location>
</feature>
<keyword evidence="3" id="KW-0813">Transport</keyword>
<organism evidence="9 10">
    <name type="scientific">Heracleum sosnowskyi</name>
    <dbReference type="NCBI Taxonomy" id="360622"/>
    <lineage>
        <taxon>Eukaryota</taxon>
        <taxon>Viridiplantae</taxon>
        <taxon>Streptophyta</taxon>
        <taxon>Embryophyta</taxon>
        <taxon>Tracheophyta</taxon>
        <taxon>Spermatophyta</taxon>
        <taxon>Magnoliopsida</taxon>
        <taxon>eudicotyledons</taxon>
        <taxon>Gunneridae</taxon>
        <taxon>Pentapetalae</taxon>
        <taxon>asterids</taxon>
        <taxon>campanulids</taxon>
        <taxon>Apiales</taxon>
        <taxon>Apiaceae</taxon>
        <taxon>Apioideae</taxon>
        <taxon>apioid superclade</taxon>
        <taxon>Tordylieae</taxon>
        <taxon>Tordyliinae</taxon>
        <taxon>Heracleum</taxon>
    </lineage>
</organism>
<comment type="similarity">
    <text evidence="2">Belongs to the auxin efflux carrier (TC 2.A.69.1) family.</text>
</comment>
<feature type="transmembrane region" description="Helical" evidence="8">
    <location>
        <begin position="70"/>
        <end position="93"/>
    </location>
</feature>
<dbReference type="GO" id="GO:0009926">
    <property type="term" value="P:auxin polar transport"/>
    <property type="evidence" value="ECO:0007669"/>
    <property type="project" value="TreeGrafter"/>
</dbReference>
<feature type="transmembrane region" description="Helical" evidence="8">
    <location>
        <begin position="40"/>
        <end position="58"/>
    </location>
</feature>
<keyword evidence="7" id="KW-0927">Auxin signaling pathway</keyword>
<evidence type="ECO:0000256" key="2">
    <source>
        <dbReference type="ARBA" id="ARBA00009177"/>
    </source>
</evidence>
<dbReference type="AlphaFoldDB" id="A0AAD8H8T6"/>
<keyword evidence="5 8" id="KW-1133">Transmembrane helix</keyword>
<dbReference type="GO" id="GO:0009734">
    <property type="term" value="P:auxin-activated signaling pathway"/>
    <property type="evidence" value="ECO:0007669"/>
    <property type="project" value="UniProtKB-KW"/>
</dbReference>
<evidence type="ECO:0000256" key="8">
    <source>
        <dbReference type="SAM" id="Phobius"/>
    </source>
</evidence>
<evidence type="ECO:0000256" key="6">
    <source>
        <dbReference type="ARBA" id="ARBA00023136"/>
    </source>
</evidence>
<gene>
    <name evidence="9" type="ORF">POM88_046181</name>
</gene>
<evidence type="ECO:0000256" key="5">
    <source>
        <dbReference type="ARBA" id="ARBA00022989"/>
    </source>
</evidence>
<dbReference type="InterPro" id="IPR004776">
    <property type="entry name" value="Mem_transp_PIN-like"/>
</dbReference>
<proteinExistence type="inferred from homology"/>
<reference evidence="9" key="1">
    <citation type="submission" date="2023-02" db="EMBL/GenBank/DDBJ databases">
        <title>Genome of toxic invasive species Heracleum sosnowskyi carries increased number of genes despite the absence of recent whole-genome duplications.</title>
        <authorList>
            <person name="Schelkunov M."/>
            <person name="Shtratnikova V."/>
            <person name="Makarenko M."/>
            <person name="Klepikova A."/>
            <person name="Omelchenko D."/>
            <person name="Novikova G."/>
            <person name="Obukhova E."/>
            <person name="Bogdanov V."/>
            <person name="Penin A."/>
            <person name="Logacheva M."/>
        </authorList>
    </citation>
    <scope>NUCLEOTIDE SEQUENCE</scope>
    <source>
        <strain evidence="9">Hsosn_3</strain>
        <tissue evidence="9">Leaf</tissue>
    </source>
</reference>